<dbReference type="Proteomes" id="UP000016536">
    <property type="component" value="Unassembled WGS sequence"/>
</dbReference>
<proteinExistence type="predicted"/>
<dbReference type="EMBL" id="AWSE01000108">
    <property type="protein sequence ID" value="ERH23135.1"/>
    <property type="molecule type" value="Genomic_DNA"/>
</dbReference>
<keyword evidence="3" id="KW-1185">Reference proteome</keyword>
<organism evidence="2 3">
    <name type="scientific">Actinomyces johnsonii F0542</name>
    <dbReference type="NCBI Taxonomy" id="1321818"/>
    <lineage>
        <taxon>Bacteria</taxon>
        <taxon>Bacillati</taxon>
        <taxon>Actinomycetota</taxon>
        <taxon>Actinomycetes</taxon>
        <taxon>Actinomycetales</taxon>
        <taxon>Actinomycetaceae</taxon>
        <taxon>Actinomyces</taxon>
    </lineage>
</organism>
<gene>
    <name evidence="2" type="ORF">HMPREF1979_01936</name>
</gene>
<name>U1Q5G3_9ACTO</name>
<feature type="region of interest" description="Disordered" evidence="1">
    <location>
        <begin position="1"/>
        <end position="65"/>
    </location>
</feature>
<sequence length="65" mass="7403">MSALTAHPLGQRKDGGRPRRRRSAPSPAAQAFIDSVPAPYGSLPTHRRFLHGQHVPRCPRRRRRR</sequence>
<dbReference type="AlphaFoldDB" id="U1Q5G3"/>
<evidence type="ECO:0000313" key="2">
    <source>
        <dbReference type="EMBL" id="ERH23135.1"/>
    </source>
</evidence>
<evidence type="ECO:0000313" key="3">
    <source>
        <dbReference type="Proteomes" id="UP000016536"/>
    </source>
</evidence>
<protein>
    <submittedName>
        <fullName evidence="2">Uncharacterized protein</fullName>
    </submittedName>
</protein>
<dbReference type="HOGENOM" id="CLU_2839860_0_0_11"/>
<accession>U1Q5G3</accession>
<evidence type="ECO:0000256" key="1">
    <source>
        <dbReference type="SAM" id="MobiDB-lite"/>
    </source>
</evidence>
<comment type="caution">
    <text evidence="2">The sequence shown here is derived from an EMBL/GenBank/DDBJ whole genome shotgun (WGS) entry which is preliminary data.</text>
</comment>
<reference evidence="2 3" key="1">
    <citation type="submission" date="2013-08" db="EMBL/GenBank/DDBJ databases">
        <authorList>
            <person name="Weinstock G."/>
            <person name="Sodergren E."/>
            <person name="Wylie T."/>
            <person name="Fulton L."/>
            <person name="Fulton R."/>
            <person name="Fronick C."/>
            <person name="O'Laughlin M."/>
            <person name="Godfrey J."/>
            <person name="Miner T."/>
            <person name="Herter B."/>
            <person name="Appelbaum E."/>
            <person name="Cordes M."/>
            <person name="Lek S."/>
            <person name="Wollam A."/>
            <person name="Pepin K.H."/>
            <person name="Palsikar V.B."/>
            <person name="Mitreva M."/>
            <person name="Wilson R.K."/>
        </authorList>
    </citation>
    <scope>NUCLEOTIDE SEQUENCE [LARGE SCALE GENOMIC DNA]</scope>
    <source>
        <strain evidence="2 3">F0542</strain>
    </source>
</reference>